<protein>
    <submittedName>
        <fullName evidence="2 3">Uncharacterized protein</fullName>
    </submittedName>
</protein>
<feature type="compositionally biased region" description="Pro residues" evidence="1">
    <location>
        <begin position="46"/>
        <end position="57"/>
    </location>
</feature>
<sequence>MSFHSQDAAHPISNNLGETASNKPGELFSNNPFPNAPENNTYPIGPANPLPEDPSPVNPLLQPTNTFNQYRGSTGTMNPQLQPTNSFHQYRDNRPESSGSSHALGL</sequence>
<organism evidence="2">
    <name type="scientific">Puccinia triticina (isolate 1-1 / race 1 (BBBD))</name>
    <name type="common">Brown leaf rust fungus</name>
    <dbReference type="NCBI Taxonomy" id="630390"/>
    <lineage>
        <taxon>Eukaryota</taxon>
        <taxon>Fungi</taxon>
        <taxon>Dikarya</taxon>
        <taxon>Basidiomycota</taxon>
        <taxon>Pucciniomycotina</taxon>
        <taxon>Pucciniomycetes</taxon>
        <taxon>Pucciniales</taxon>
        <taxon>Pucciniaceae</taxon>
        <taxon>Puccinia</taxon>
    </lineage>
</organism>
<dbReference type="EnsemblFungi" id="PTTG_00002-t43_1">
    <property type="protein sequence ID" value="PTTG_00002-t43_1-p1"/>
    <property type="gene ID" value="PTTG_00002"/>
</dbReference>
<feature type="region of interest" description="Disordered" evidence="1">
    <location>
        <begin position="1"/>
        <end position="106"/>
    </location>
</feature>
<feature type="compositionally biased region" description="Polar residues" evidence="1">
    <location>
        <begin position="61"/>
        <end position="88"/>
    </location>
</feature>
<name>A0A0C4EGY6_PUCT1</name>
<dbReference type="Proteomes" id="UP000005240">
    <property type="component" value="Unassembled WGS sequence"/>
</dbReference>
<evidence type="ECO:0000313" key="2">
    <source>
        <dbReference type="EMBL" id="OAV99181.1"/>
    </source>
</evidence>
<keyword evidence="4" id="KW-1185">Reference proteome</keyword>
<accession>A0A0C4EGY6</accession>
<dbReference type="VEuPathDB" id="FungiDB:PTTG_00002"/>
<gene>
    <name evidence="2" type="ORF">PTTG_00002</name>
</gene>
<reference evidence="3" key="4">
    <citation type="submission" date="2025-05" db="UniProtKB">
        <authorList>
            <consortium name="EnsemblFungi"/>
        </authorList>
    </citation>
    <scope>IDENTIFICATION</scope>
    <source>
        <strain evidence="3">isolate 1-1 / race 1 (BBBD)</strain>
    </source>
</reference>
<reference evidence="2" key="2">
    <citation type="submission" date="2016-05" db="EMBL/GenBank/DDBJ databases">
        <title>Comparative analysis highlights variable genome content of wheat rusts and divergence of the mating loci.</title>
        <authorList>
            <person name="Cuomo C.A."/>
            <person name="Bakkeren G."/>
            <person name="Szabo L."/>
            <person name="Khalil H."/>
            <person name="Joly D."/>
            <person name="Goldberg J."/>
            <person name="Young S."/>
            <person name="Zeng Q."/>
            <person name="Fellers J."/>
        </authorList>
    </citation>
    <scope>NUCLEOTIDE SEQUENCE [LARGE SCALE GENOMIC DNA]</scope>
    <source>
        <strain evidence="2">1-1 BBBD Race 1</strain>
    </source>
</reference>
<dbReference type="EMBL" id="ADAS02000004">
    <property type="protein sequence ID" value="OAV99181.1"/>
    <property type="molecule type" value="Genomic_DNA"/>
</dbReference>
<feature type="compositionally biased region" description="Polar residues" evidence="1">
    <location>
        <begin position="96"/>
        <end position="106"/>
    </location>
</feature>
<feature type="compositionally biased region" description="Polar residues" evidence="1">
    <location>
        <begin position="12"/>
        <end position="42"/>
    </location>
</feature>
<proteinExistence type="predicted"/>
<reference evidence="2" key="1">
    <citation type="submission" date="2009-11" db="EMBL/GenBank/DDBJ databases">
        <authorList>
            <consortium name="The Broad Institute Genome Sequencing Platform"/>
            <person name="Ward D."/>
            <person name="Feldgarden M."/>
            <person name="Earl A."/>
            <person name="Young S.K."/>
            <person name="Zeng Q."/>
            <person name="Koehrsen M."/>
            <person name="Alvarado L."/>
            <person name="Berlin A."/>
            <person name="Bochicchio J."/>
            <person name="Borenstein D."/>
            <person name="Chapman S.B."/>
            <person name="Chen Z."/>
            <person name="Engels R."/>
            <person name="Freedman E."/>
            <person name="Gellesch M."/>
            <person name="Goldberg J."/>
            <person name="Griggs A."/>
            <person name="Gujja S."/>
            <person name="Heilman E."/>
            <person name="Heiman D."/>
            <person name="Hepburn T."/>
            <person name="Howarth C."/>
            <person name="Jen D."/>
            <person name="Larson L."/>
            <person name="Lewis B."/>
            <person name="Mehta T."/>
            <person name="Park D."/>
            <person name="Pearson M."/>
            <person name="Roberts A."/>
            <person name="Saif S."/>
            <person name="Shea T."/>
            <person name="Shenoy N."/>
            <person name="Sisk P."/>
            <person name="Stolte C."/>
            <person name="Sykes S."/>
            <person name="Thomson T."/>
            <person name="Walk T."/>
            <person name="White J."/>
            <person name="Yandava C."/>
            <person name="Izard J."/>
            <person name="Baranova O.V."/>
            <person name="Blanton J.M."/>
            <person name="Tanner A.C."/>
            <person name="Dewhirst F.E."/>
            <person name="Haas B."/>
            <person name="Nusbaum C."/>
            <person name="Birren B."/>
        </authorList>
    </citation>
    <scope>NUCLEOTIDE SEQUENCE [LARGE SCALE GENOMIC DNA]</scope>
    <source>
        <strain evidence="2">1-1 BBBD Race 1</strain>
    </source>
</reference>
<evidence type="ECO:0000313" key="3">
    <source>
        <dbReference type="EnsemblFungi" id="PTTG_00002-t43_1-p1"/>
    </source>
</evidence>
<evidence type="ECO:0000313" key="4">
    <source>
        <dbReference type="Proteomes" id="UP000005240"/>
    </source>
</evidence>
<dbReference type="AlphaFoldDB" id="A0A0C4EGY6"/>
<reference evidence="3 4" key="3">
    <citation type="journal article" date="2017" name="G3 (Bethesda)">
        <title>Comparative analysis highlights variable genome content of wheat rusts and divergence of the mating loci.</title>
        <authorList>
            <person name="Cuomo C.A."/>
            <person name="Bakkeren G."/>
            <person name="Khalil H.B."/>
            <person name="Panwar V."/>
            <person name="Joly D."/>
            <person name="Linning R."/>
            <person name="Sakthikumar S."/>
            <person name="Song X."/>
            <person name="Adiconis X."/>
            <person name="Fan L."/>
            <person name="Goldberg J.M."/>
            <person name="Levin J.Z."/>
            <person name="Young S."/>
            <person name="Zeng Q."/>
            <person name="Anikster Y."/>
            <person name="Bruce M."/>
            <person name="Wang M."/>
            <person name="Yin C."/>
            <person name="McCallum B."/>
            <person name="Szabo L.J."/>
            <person name="Hulbert S."/>
            <person name="Chen X."/>
            <person name="Fellers J.P."/>
        </authorList>
    </citation>
    <scope>NUCLEOTIDE SEQUENCE</scope>
    <source>
        <strain evidence="3">isolate 1-1 / race 1 (BBBD)</strain>
        <strain evidence="4">Isolate 1-1 / race 1 (BBBD)</strain>
    </source>
</reference>
<evidence type="ECO:0000256" key="1">
    <source>
        <dbReference type="SAM" id="MobiDB-lite"/>
    </source>
</evidence>